<reference evidence="14 15" key="1">
    <citation type="journal article" date="2020" name="BMC Genomics">
        <title>Intraspecific diversification of the crop wild relative Brassica cretica Lam. using demographic model selection.</title>
        <authorList>
            <person name="Kioukis A."/>
            <person name="Michalopoulou V.A."/>
            <person name="Briers L."/>
            <person name="Pirintsos S."/>
            <person name="Studholme D.J."/>
            <person name="Pavlidis P."/>
            <person name="Sarris P.F."/>
        </authorList>
    </citation>
    <scope>NUCLEOTIDE SEQUENCE [LARGE SCALE GENOMIC DNA]</scope>
    <source>
        <strain evidence="15">cv. PFS-1207/04</strain>
    </source>
</reference>
<feature type="binding site" evidence="10">
    <location>
        <position position="133"/>
    </location>
    <ligand>
        <name>ATP</name>
        <dbReference type="ChEBI" id="CHEBI:30616"/>
    </ligand>
</feature>
<dbReference type="InterPro" id="IPR001245">
    <property type="entry name" value="Ser-Thr/Tyr_kinase_cat_dom"/>
</dbReference>
<dbReference type="SUPFAM" id="SSF56112">
    <property type="entry name" value="Protein kinase-like (PK-like)"/>
    <property type="match status" value="1"/>
</dbReference>
<evidence type="ECO:0000256" key="10">
    <source>
        <dbReference type="PROSITE-ProRule" id="PRU10141"/>
    </source>
</evidence>
<dbReference type="SMART" id="SM00220">
    <property type="entry name" value="S_TKc"/>
    <property type="match status" value="1"/>
</dbReference>
<evidence type="ECO:0000256" key="3">
    <source>
        <dbReference type="ARBA" id="ARBA00022527"/>
    </source>
</evidence>
<dbReference type="PROSITE" id="PS00107">
    <property type="entry name" value="PROTEIN_KINASE_ATP"/>
    <property type="match status" value="1"/>
</dbReference>
<accession>A0ABQ7ABQ0</accession>
<keyword evidence="2" id="KW-1003">Cell membrane</keyword>
<evidence type="ECO:0000259" key="13">
    <source>
        <dbReference type="PROSITE" id="PS50011"/>
    </source>
</evidence>
<evidence type="ECO:0000256" key="5">
    <source>
        <dbReference type="ARBA" id="ARBA00022741"/>
    </source>
</evidence>
<proteinExistence type="inferred from homology"/>
<comment type="caution">
    <text evidence="14">The sequence shown here is derived from an EMBL/GenBank/DDBJ whole genome shotgun (WGS) entry which is preliminary data.</text>
</comment>
<evidence type="ECO:0000256" key="4">
    <source>
        <dbReference type="ARBA" id="ARBA00022679"/>
    </source>
</evidence>
<keyword evidence="4" id="KW-0808">Transferase</keyword>
<dbReference type="InterPro" id="IPR000719">
    <property type="entry name" value="Prot_kinase_dom"/>
</dbReference>
<feature type="compositionally biased region" description="Basic and acidic residues" evidence="12">
    <location>
        <begin position="10"/>
        <end position="27"/>
    </location>
</feature>
<keyword evidence="8" id="KW-0472">Membrane</keyword>
<keyword evidence="5 10" id="KW-0547">Nucleotide-binding</keyword>
<dbReference type="InterPro" id="IPR017441">
    <property type="entry name" value="Protein_kinase_ATP_BS"/>
</dbReference>
<dbReference type="InterPro" id="IPR008271">
    <property type="entry name" value="Ser/Thr_kinase_AS"/>
</dbReference>
<evidence type="ECO:0000313" key="15">
    <source>
        <dbReference type="Proteomes" id="UP000266723"/>
    </source>
</evidence>
<protein>
    <recommendedName>
        <fullName evidence="13">Protein kinase domain-containing protein</fullName>
    </recommendedName>
</protein>
<evidence type="ECO:0000256" key="6">
    <source>
        <dbReference type="ARBA" id="ARBA00022777"/>
    </source>
</evidence>
<keyword evidence="7 10" id="KW-0067">ATP-binding</keyword>
<evidence type="ECO:0000256" key="12">
    <source>
        <dbReference type="SAM" id="MobiDB-lite"/>
    </source>
</evidence>
<sequence length="327" mass="36138">MMGCFGCSEKPSKRSETNKGRNKDTLRNKNTIGCSSITNKRDDQTHPCSDSLKVSPYRDVNNGVGKAEDQLALDAKRLNLNNQATGKKPQTFTFQELAAATGNFSSDCFLGEGGFGKVFKGKLEKLDQVVAIKQLDRNGPQGIREFVVEVLTLSLADHPNLVKLIGFCAEGDQRLLVYEYMPLGSLEDHLHDLPPGQKPLDWNTRMKIAAGAARGLEYLHDRMKPPVIYRDLKCSNILLGEDYQPKLSDFGLAKVGPSGDKTHVSTRVMGTYGYCAPDYAMTGQLTFKSDIYSFGVVLLELITGRKAIDTTKQRKDQNLVGWVCSFS</sequence>
<keyword evidence="15" id="KW-1185">Reference proteome</keyword>
<dbReference type="Gene3D" id="1.10.510.10">
    <property type="entry name" value="Transferase(Phosphotransferase) domain 1"/>
    <property type="match status" value="1"/>
</dbReference>
<dbReference type="EMBL" id="QGKV02002055">
    <property type="protein sequence ID" value="KAF3495082.1"/>
    <property type="molecule type" value="Genomic_DNA"/>
</dbReference>
<dbReference type="InterPro" id="IPR011009">
    <property type="entry name" value="Kinase-like_dom_sf"/>
</dbReference>
<dbReference type="PROSITE" id="PS50011">
    <property type="entry name" value="PROTEIN_KINASE_DOM"/>
    <property type="match status" value="1"/>
</dbReference>
<dbReference type="Proteomes" id="UP000266723">
    <property type="component" value="Unassembled WGS sequence"/>
</dbReference>
<feature type="compositionally biased region" description="Polar residues" evidence="12">
    <location>
        <begin position="28"/>
        <end position="38"/>
    </location>
</feature>
<evidence type="ECO:0000256" key="11">
    <source>
        <dbReference type="RuleBase" id="RU000304"/>
    </source>
</evidence>
<keyword evidence="6" id="KW-0418">Kinase</keyword>
<evidence type="ECO:0000256" key="1">
    <source>
        <dbReference type="ARBA" id="ARBA00004193"/>
    </source>
</evidence>
<feature type="domain" description="Protein kinase" evidence="13">
    <location>
        <begin position="104"/>
        <end position="327"/>
    </location>
</feature>
<feature type="region of interest" description="Disordered" evidence="12">
    <location>
        <begin position="1"/>
        <end position="53"/>
    </location>
</feature>
<dbReference type="PANTHER" id="PTHR47985">
    <property type="entry name" value="OS07G0668900 PROTEIN"/>
    <property type="match status" value="1"/>
</dbReference>
<comment type="similarity">
    <text evidence="11">Belongs to the protein kinase superfamily.</text>
</comment>
<dbReference type="PANTHER" id="PTHR47985:SF27">
    <property type="entry name" value="PROTEIN KINASE DOMAIN-CONTAINING PROTEIN"/>
    <property type="match status" value="1"/>
</dbReference>
<dbReference type="PROSITE" id="PS00108">
    <property type="entry name" value="PROTEIN_KINASE_ST"/>
    <property type="match status" value="1"/>
</dbReference>
<name>A0ABQ7ABQ0_BRACR</name>
<keyword evidence="3 11" id="KW-0723">Serine/threonine-protein kinase</keyword>
<evidence type="ECO:0000256" key="9">
    <source>
        <dbReference type="ARBA" id="ARBA00023288"/>
    </source>
</evidence>
<evidence type="ECO:0000256" key="8">
    <source>
        <dbReference type="ARBA" id="ARBA00023136"/>
    </source>
</evidence>
<evidence type="ECO:0000256" key="2">
    <source>
        <dbReference type="ARBA" id="ARBA00022475"/>
    </source>
</evidence>
<gene>
    <name evidence="14" type="ORF">DY000_02058071</name>
</gene>
<dbReference type="Pfam" id="PF07714">
    <property type="entry name" value="PK_Tyr_Ser-Thr"/>
    <property type="match status" value="1"/>
</dbReference>
<evidence type="ECO:0000256" key="7">
    <source>
        <dbReference type="ARBA" id="ARBA00022840"/>
    </source>
</evidence>
<evidence type="ECO:0000313" key="14">
    <source>
        <dbReference type="EMBL" id="KAF3495082.1"/>
    </source>
</evidence>
<keyword evidence="9" id="KW-0449">Lipoprotein</keyword>
<comment type="subcellular location">
    <subcellularLocation>
        <location evidence="1">Cell membrane</location>
        <topology evidence="1">Lipid-anchor</topology>
    </subcellularLocation>
</comment>
<dbReference type="Gene3D" id="3.30.200.20">
    <property type="entry name" value="Phosphorylase Kinase, domain 1"/>
    <property type="match status" value="1"/>
</dbReference>
<organism evidence="14 15">
    <name type="scientific">Brassica cretica</name>
    <name type="common">Mustard</name>
    <dbReference type="NCBI Taxonomy" id="69181"/>
    <lineage>
        <taxon>Eukaryota</taxon>
        <taxon>Viridiplantae</taxon>
        <taxon>Streptophyta</taxon>
        <taxon>Embryophyta</taxon>
        <taxon>Tracheophyta</taxon>
        <taxon>Spermatophyta</taxon>
        <taxon>Magnoliopsida</taxon>
        <taxon>eudicotyledons</taxon>
        <taxon>Gunneridae</taxon>
        <taxon>Pentapetalae</taxon>
        <taxon>rosids</taxon>
        <taxon>malvids</taxon>
        <taxon>Brassicales</taxon>
        <taxon>Brassicaceae</taxon>
        <taxon>Brassiceae</taxon>
        <taxon>Brassica</taxon>
    </lineage>
</organism>